<sequence length="150" mass="16535">MIRHSSGPSCRPGANSQKVGKPKLIPEHPSRGGAGKQLLPRWMESVLSGLQQSGVRPLCPYALDLMMKFGGNLAHHDSSLMHDIYEEGKHKDWSKFSYLSLIDIVMGASEVNTDLYLDGTFGLFVTYPGKTYIENTVMSLEANSSTLAYK</sequence>
<keyword evidence="3" id="KW-1185">Reference proteome</keyword>
<comment type="caution">
    <text evidence="2">The sequence shown here is derived from an EMBL/GenBank/DDBJ whole genome shotgun (WGS) entry which is preliminary data.</text>
</comment>
<protein>
    <submittedName>
        <fullName evidence="2">Uncharacterized protein</fullName>
    </submittedName>
</protein>
<proteinExistence type="predicted"/>
<dbReference type="AlphaFoldDB" id="A0A0L0BVA5"/>
<evidence type="ECO:0000256" key="1">
    <source>
        <dbReference type="SAM" id="MobiDB-lite"/>
    </source>
</evidence>
<reference evidence="2 3" key="1">
    <citation type="journal article" date="2015" name="Nat. Commun.">
        <title>Lucilia cuprina genome unlocks parasitic fly biology to underpin future interventions.</title>
        <authorList>
            <person name="Anstead C.A."/>
            <person name="Korhonen P.K."/>
            <person name="Young N.D."/>
            <person name="Hall R.S."/>
            <person name="Jex A.R."/>
            <person name="Murali S.C."/>
            <person name="Hughes D.S."/>
            <person name="Lee S.F."/>
            <person name="Perry T."/>
            <person name="Stroehlein A.J."/>
            <person name="Ansell B.R."/>
            <person name="Breugelmans B."/>
            <person name="Hofmann A."/>
            <person name="Qu J."/>
            <person name="Dugan S."/>
            <person name="Lee S.L."/>
            <person name="Chao H."/>
            <person name="Dinh H."/>
            <person name="Han Y."/>
            <person name="Doddapaneni H.V."/>
            <person name="Worley K.C."/>
            <person name="Muzny D.M."/>
            <person name="Ioannidis P."/>
            <person name="Waterhouse R.M."/>
            <person name="Zdobnov E.M."/>
            <person name="James P.J."/>
            <person name="Bagnall N.H."/>
            <person name="Kotze A.C."/>
            <person name="Gibbs R.A."/>
            <person name="Richards S."/>
            <person name="Batterham P."/>
            <person name="Gasser R.B."/>
        </authorList>
    </citation>
    <scope>NUCLEOTIDE SEQUENCE [LARGE SCALE GENOMIC DNA]</scope>
    <source>
        <strain evidence="2 3">LS</strain>
        <tissue evidence="2">Full body</tissue>
    </source>
</reference>
<evidence type="ECO:0000313" key="3">
    <source>
        <dbReference type="Proteomes" id="UP000037069"/>
    </source>
</evidence>
<feature type="region of interest" description="Disordered" evidence="1">
    <location>
        <begin position="1"/>
        <end position="31"/>
    </location>
</feature>
<evidence type="ECO:0000313" key="2">
    <source>
        <dbReference type="EMBL" id="KNC23174.1"/>
    </source>
</evidence>
<dbReference type="Proteomes" id="UP000037069">
    <property type="component" value="Unassembled WGS sequence"/>
</dbReference>
<dbReference type="EMBL" id="JRES01001403">
    <property type="protein sequence ID" value="KNC23174.1"/>
    <property type="molecule type" value="Genomic_DNA"/>
</dbReference>
<name>A0A0L0BVA5_LUCCU</name>
<organism evidence="2 3">
    <name type="scientific">Lucilia cuprina</name>
    <name type="common">Green bottle fly</name>
    <name type="synonym">Australian sheep blowfly</name>
    <dbReference type="NCBI Taxonomy" id="7375"/>
    <lineage>
        <taxon>Eukaryota</taxon>
        <taxon>Metazoa</taxon>
        <taxon>Ecdysozoa</taxon>
        <taxon>Arthropoda</taxon>
        <taxon>Hexapoda</taxon>
        <taxon>Insecta</taxon>
        <taxon>Pterygota</taxon>
        <taxon>Neoptera</taxon>
        <taxon>Endopterygota</taxon>
        <taxon>Diptera</taxon>
        <taxon>Brachycera</taxon>
        <taxon>Muscomorpha</taxon>
        <taxon>Oestroidea</taxon>
        <taxon>Calliphoridae</taxon>
        <taxon>Luciliinae</taxon>
        <taxon>Lucilia</taxon>
    </lineage>
</organism>
<accession>A0A0L0BVA5</accession>
<gene>
    <name evidence="2" type="ORF">FF38_14154</name>
</gene>